<organism evidence="1 2">
    <name type="scientific">Nannocystis pusilla</name>
    <dbReference type="NCBI Taxonomy" id="889268"/>
    <lineage>
        <taxon>Bacteria</taxon>
        <taxon>Pseudomonadati</taxon>
        <taxon>Myxococcota</taxon>
        <taxon>Polyangia</taxon>
        <taxon>Nannocystales</taxon>
        <taxon>Nannocystaceae</taxon>
        <taxon>Nannocystis</taxon>
    </lineage>
</organism>
<dbReference type="RefSeq" id="WP_267771720.1">
    <property type="nucleotide sequence ID" value="NZ_JAPNKE010000002.1"/>
</dbReference>
<dbReference type="AlphaFoldDB" id="A0A9X3ESH0"/>
<protein>
    <submittedName>
        <fullName evidence="1">Uncharacterized protein</fullName>
    </submittedName>
</protein>
<dbReference type="EMBL" id="JAPNKE010000002">
    <property type="protein sequence ID" value="MCY1009061.1"/>
    <property type="molecule type" value="Genomic_DNA"/>
</dbReference>
<comment type="caution">
    <text evidence="1">The sequence shown here is derived from an EMBL/GenBank/DDBJ whole genome shotgun (WGS) entry which is preliminary data.</text>
</comment>
<reference evidence="1" key="1">
    <citation type="submission" date="2022-11" db="EMBL/GenBank/DDBJ databases">
        <title>Minimal conservation of predation-associated metabolite biosynthetic gene clusters underscores biosynthetic potential of Myxococcota including descriptions for ten novel species: Archangium lansinium sp. nov., Myxococcus landrumus sp. nov., Nannocystis bai.</title>
        <authorList>
            <person name="Ahearne A."/>
            <person name="Stevens C."/>
            <person name="Phillips K."/>
        </authorList>
    </citation>
    <scope>NUCLEOTIDE SEQUENCE</scope>
    <source>
        <strain evidence="1">Na p29</strain>
    </source>
</reference>
<evidence type="ECO:0000313" key="1">
    <source>
        <dbReference type="EMBL" id="MCY1009061.1"/>
    </source>
</evidence>
<gene>
    <name evidence="1" type="ORF">OV079_26570</name>
</gene>
<name>A0A9X3ESH0_9BACT</name>
<sequence>MSDPTFSRSSINQYIVFNQNYNVLPVKIRLKGASDPGVINLNPGQQIVVGIQYNGNLAKFYYNNAVVQMIDLNNGASSDDLNAPNCDNNSYNTLRYNEGSPQGGLDVVNFDSCTYKARFDDQDGIAGGHRAAFVQTIEGSAIKVAIRLAEA</sequence>
<evidence type="ECO:0000313" key="2">
    <source>
        <dbReference type="Proteomes" id="UP001150924"/>
    </source>
</evidence>
<dbReference type="Proteomes" id="UP001150924">
    <property type="component" value="Unassembled WGS sequence"/>
</dbReference>
<keyword evidence="2" id="KW-1185">Reference proteome</keyword>
<proteinExistence type="predicted"/>
<accession>A0A9X3ESH0</accession>